<dbReference type="EMBL" id="CP000790">
    <property type="protein sequence ID" value="ABU74694.1"/>
    <property type="molecule type" value="Genomic_DNA"/>
</dbReference>
<evidence type="ECO:0000313" key="2">
    <source>
        <dbReference type="Proteomes" id="UP000008152"/>
    </source>
</evidence>
<name>A7N7V1_VIBC1</name>
<gene>
    <name evidence="1" type="ordered locus">VIBHAR_06812</name>
</gene>
<accession>A7N7V1</accession>
<dbReference type="AlphaFoldDB" id="A7N7V1"/>
<dbReference type="Pfam" id="PF19570">
    <property type="entry name" value="DUF6088"/>
    <property type="match status" value="1"/>
</dbReference>
<protein>
    <recommendedName>
        <fullName evidence="3">S-adenosylhomocysteine hydrolase</fullName>
    </recommendedName>
</protein>
<dbReference type="KEGG" id="vha:VIBHAR_06812"/>
<evidence type="ECO:0008006" key="3">
    <source>
        <dbReference type="Google" id="ProtNLM"/>
    </source>
</evidence>
<dbReference type="Proteomes" id="UP000008152">
    <property type="component" value="Chromosome II"/>
</dbReference>
<sequence>MYTVSYTAVIVRKEVQMTAADRIYQKIKRSRRYVFERKDFDGFASYDQIGRALRQLVQQGELMKLGYGLYTKARINSLTGKPMPTNPGGTDALMREILKMKGVDFEMDSLSLQSLSGTSTQIPSSIQYSWDPKQFNRKLVVGSRVLNLPS</sequence>
<proteinExistence type="predicted"/>
<dbReference type="PATRIC" id="fig|338187.36.peg.5651"/>
<reference evidence="1 2" key="1">
    <citation type="submission" date="2007-08" db="EMBL/GenBank/DDBJ databases">
        <authorList>
            <consortium name="The Vibrio harveyi Genome Sequencing Project"/>
            <person name="Bassler B."/>
            <person name="Clifton S.W."/>
            <person name="Fulton L."/>
            <person name="Delehaunty K."/>
            <person name="Fronick C."/>
            <person name="Harrison M."/>
            <person name="Markivic C."/>
            <person name="Fulton R."/>
            <person name="Tin-Wollam A.-M."/>
            <person name="Shah N."/>
            <person name="Pepin K."/>
            <person name="Nash W."/>
            <person name="Thiruvilangam P."/>
            <person name="Bhonagiri V."/>
            <person name="Waters C."/>
            <person name="Tu K.C."/>
            <person name="Irgon J."/>
            <person name="Wilson R.K."/>
        </authorList>
    </citation>
    <scope>NUCLEOTIDE SEQUENCE [LARGE SCALE GENOMIC DNA]</scope>
    <source>
        <strain evidence="2">ATCC BAA-1116 / BB120</strain>
    </source>
</reference>
<dbReference type="InterPro" id="IPR045738">
    <property type="entry name" value="DUF6088"/>
</dbReference>
<evidence type="ECO:0000313" key="1">
    <source>
        <dbReference type="EMBL" id="ABU74694.1"/>
    </source>
</evidence>
<organism evidence="1 2">
    <name type="scientific">Vibrio campbellii (strain ATCC BAA-1116)</name>
    <dbReference type="NCBI Taxonomy" id="2902295"/>
    <lineage>
        <taxon>Bacteria</taxon>
        <taxon>Pseudomonadati</taxon>
        <taxon>Pseudomonadota</taxon>
        <taxon>Gammaproteobacteria</taxon>
        <taxon>Vibrionales</taxon>
        <taxon>Vibrionaceae</taxon>
        <taxon>Vibrio</taxon>
    </lineage>
</organism>